<keyword evidence="2" id="KW-1185">Reference proteome</keyword>
<name>A0A1G9VJ80_9BACT</name>
<evidence type="ECO:0000313" key="1">
    <source>
        <dbReference type="EMBL" id="SDM72147.1"/>
    </source>
</evidence>
<evidence type="ECO:0000313" key="2">
    <source>
        <dbReference type="Proteomes" id="UP000198510"/>
    </source>
</evidence>
<dbReference type="STRING" id="1075417.SAMN05421823_12110"/>
<dbReference type="GO" id="GO:0016740">
    <property type="term" value="F:transferase activity"/>
    <property type="evidence" value="ECO:0007669"/>
    <property type="project" value="UniProtKB-KW"/>
</dbReference>
<dbReference type="AlphaFoldDB" id="A0A1G9VJ80"/>
<accession>A0A1G9VJ80</accession>
<proteinExistence type="predicted"/>
<dbReference type="InterPro" id="IPR011009">
    <property type="entry name" value="Kinase-like_dom_sf"/>
</dbReference>
<reference evidence="1 2" key="1">
    <citation type="submission" date="2016-10" db="EMBL/GenBank/DDBJ databases">
        <authorList>
            <person name="de Groot N.N."/>
        </authorList>
    </citation>
    <scope>NUCLEOTIDE SEQUENCE [LARGE SCALE GENOMIC DNA]</scope>
    <source>
        <strain evidence="1 2">DSM 25186</strain>
    </source>
</reference>
<dbReference type="Proteomes" id="UP000198510">
    <property type="component" value="Unassembled WGS sequence"/>
</dbReference>
<dbReference type="EMBL" id="FNFO01000021">
    <property type="protein sequence ID" value="SDM72147.1"/>
    <property type="molecule type" value="Genomic_DNA"/>
</dbReference>
<sequence length="731" mass="82697">MQRKEQMSQNLQDTLRALIETALPPDLNRKTPRFHMRAGGSSIAQEIAAELVRQAVASGLPLRNPIIAKKQLSGGNTAEIVEQLTLHAPFVFKLDSAKPKLAEEGRMMYNIHNNPKLPDRFKQAWPIIYAIRDQAPFAYIMEYFPRQDGWISLEDRLFPSAGQLPASPAEAVRCMHAVLDILFLGYQASKATRALPNLLEDYVARISERLAAAADKDSRFESRPLRINGEEFKPWKNYVGQLADNTSFLDSITPRFTTIAHGDPNPGNVLLRLDLDRIEVKLIDPKEWETGDYLFDVAKLTHFILATGPIEKLTLSGPTEFKVTDFDTLTDFTYQFEVPQWANDVVAACLDRVRQFAADNNDDYWQARYELAMASNLLGLPVGRLEKGRSHAAIALYGEGLRWLKKFCSRLPTAPAYAKRELVIVSSSEVEPDSLAEARDRIRTDVPQVVPAVDKRGFQTLHWLPKRTNANKKTVELSLEHEARLTATSEDALGFLKEQLSKSIAMRTGNTLLPDHQTFGRLTVRRVPRAPNAQSIDRYWELKDSASERRMTPRMMSLRERIKTSAFMTWETSEEQRALNLELPFVSYEQSAVIARLEFNWIDDLQLSIAEFVAGETGITDNPLILSARIAGIEGKKFEQVLEHTTFREKYLLHEDEREVFQLNIDHVIAQSLKTQRLAAYTDIDIAPSVLVNGHVLASLIAFSRALANRYNLTNVSATKVWRDALLTGEL</sequence>
<dbReference type="SUPFAM" id="SSF56112">
    <property type="entry name" value="Protein kinase-like (PK-like)"/>
    <property type="match status" value="1"/>
</dbReference>
<gene>
    <name evidence="1" type="ORF">SAMN05421823_12110</name>
</gene>
<dbReference type="Gene3D" id="3.90.1200.10">
    <property type="match status" value="1"/>
</dbReference>
<dbReference type="OrthoDB" id="1494829at2"/>
<protein>
    <submittedName>
        <fullName evidence="1">Phosphotransferase enzyme family protein</fullName>
    </submittedName>
</protein>
<keyword evidence="1" id="KW-0808">Transferase</keyword>
<dbReference type="RefSeq" id="WP_089688734.1">
    <property type="nucleotide sequence ID" value="NZ_FNFO01000021.1"/>
</dbReference>
<organism evidence="1 2">
    <name type="scientific">Catalinimonas alkaloidigena</name>
    <dbReference type="NCBI Taxonomy" id="1075417"/>
    <lineage>
        <taxon>Bacteria</taxon>
        <taxon>Pseudomonadati</taxon>
        <taxon>Bacteroidota</taxon>
        <taxon>Cytophagia</taxon>
        <taxon>Cytophagales</taxon>
        <taxon>Catalimonadaceae</taxon>
        <taxon>Catalinimonas</taxon>
    </lineage>
</organism>